<gene>
    <name evidence="2" type="ORF">D1614_13125</name>
</gene>
<sequence>MKKLYTFLLTMSLLTFSPDSNSQGMFERFSGISLGDPKLTGSTDFDVQSQVFTLKGAGANMWFDRDECWFECTKIKGDFILSANVEFVGEGVNAHRKMGIMARSGSGAGSAYADACVHGDGLTGMQFREKDGENTQEVKSDVSAPGFIQLERKGNSYIVRISKDRQALITVAQKELELGEEVLAGLFICSHDEDVIETARFSNVRLEIPAAAGVDGYRTPSPSRLEVLDVETGQRTIVYETDAHIEAPNWSRDGKFLVYNSGGKLFRFDLDKKTPVEINTGFAQSNNNDHGISFDGKTLAISNHVQENGNSHSIIFTVPLEGGIPKRITAKGPSYWHGWSPDGKWLTYCAERNGNYDVYKIPSEGGEEIRLTNAEGLDDGPEYSPDGKFIYFNSVRTGMMQIWRMKPDGTDQEQVTFDDFQNWFAHPSPDGKQLIMISYLKEVPAGSHPHNQRVMLRVMPASGGEIKSMAFLYGGQGTLNVPSWSPDSKKVAFVSYTY</sequence>
<dbReference type="Pfam" id="PF07676">
    <property type="entry name" value="PD40"/>
    <property type="match status" value="4"/>
</dbReference>
<dbReference type="PANTHER" id="PTHR36842">
    <property type="entry name" value="PROTEIN TOLB HOMOLOG"/>
    <property type="match status" value="1"/>
</dbReference>
<dbReference type="Gene3D" id="2.120.10.30">
    <property type="entry name" value="TolB, C-terminal domain"/>
    <property type="match status" value="1"/>
</dbReference>
<proteinExistence type="inferred from homology"/>
<dbReference type="EMBL" id="QWGR01000007">
    <property type="protein sequence ID" value="RIJ47758.1"/>
    <property type="molecule type" value="Genomic_DNA"/>
</dbReference>
<dbReference type="AlphaFoldDB" id="A0A399SWB4"/>
<dbReference type="SUPFAM" id="SSF69304">
    <property type="entry name" value="Tricorn protease N-terminal domain"/>
    <property type="match status" value="1"/>
</dbReference>
<accession>A0A399SWB4</accession>
<comment type="similarity">
    <text evidence="1">Belongs to the TolB family.</text>
</comment>
<evidence type="ECO:0000256" key="1">
    <source>
        <dbReference type="ARBA" id="ARBA00009820"/>
    </source>
</evidence>
<protein>
    <submittedName>
        <fullName evidence="2">Biopolymer transporter TolR</fullName>
    </submittedName>
</protein>
<dbReference type="OrthoDB" id="8432779at2"/>
<evidence type="ECO:0000313" key="2">
    <source>
        <dbReference type="EMBL" id="RIJ47758.1"/>
    </source>
</evidence>
<dbReference type="InterPro" id="IPR011659">
    <property type="entry name" value="WD40"/>
</dbReference>
<dbReference type="Proteomes" id="UP000265926">
    <property type="component" value="Unassembled WGS sequence"/>
</dbReference>
<keyword evidence="3" id="KW-1185">Reference proteome</keyword>
<reference evidence="2 3" key="1">
    <citation type="submission" date="2018-08" db="EMBL/GenBank/DDBJ databases">
        <title>Pallidiluteibacterium maritimus gen. nov., sp. nov., isolated from coastal sediment.</title>
        <authorList>
            <person name="Zhou L.Y."/>
        </authorList>
    </citation>
    <scope>NUCLEOTIDE SEQUENCE [LARGE SCALE GENOMIC DNA]</scope>
    <source>
        <strain evidence="2 3">XSD2</strain>
    </source>
</reference>
<evidence type="ECO:0000313" key="3">
    <source>
        <dbReference type="Proteomes" id="UP000265926"/>
    </source>
</evidence>
<dbReference type="InterPro" id="IPR011042">
    <property type="entry name" value="6-blade_b-propeller_TolB-like"/>
</dbReference>
<organism evidence="2 3">
    <name type="scientific">Maribellus luteus</name>
    <dbReference type="NCBI Taxonomy" id="2305463"/>
    <lineage>
        <taxon>Bacteria</taxon>
        <taxon>Pseudomonadati</taxon>
        <taxon>Bacteroidota</taxon>
        <taxon>Bacteroidia</taxon>
        <taxon>Marinilabiliales</taxon>
        <taxon>Prolixibacteraceae</taxon>
        <taxon>Maribellus</taxon>
    </lineage>
</organism>
<name>A0A399SWB4_9BACT</name>
<dbReference type="RefSeq" id="WP_119438646.1">
    <property type="nucleotide sequence ID" value="NZ_QWGR01000007.1"/>
</dbReference>
<dbReference type="Gene3D" id="2.60.120.200">
    <property type="match status" value="1"/>
</dbReference>
<dbReference type="PANTHER" id="PTHR36842:SF1">
    <property type="entry name" value="PROTEIN TOLB"/>
    <property type="match status" value="1"/>
</dbReference>
<comment type="caution">
    <text evidence="2">The sequence shown here is derived from an EMBL/GenBank/DDBJ whole genome shotgun (WGS) entry which is preliminary data.</text>
</comment>